<sequence>MKTIKLTGSGLEMPVVGLGTWRAQPQEVENAVNVALESGYRHIDTAFNYNNEDSIGKSIKQWIDSGKGKREDLFITTKLPNFGSRPSDVERFLKLSLQRLQTDYVDLYLMHMPFSFHLNETTLSPLVNEDGSFSLDNVDFVDTWKVMEEQVQKGLVKAIGVSNFNAEQLQRLYNNSEIKPAVLQVEMHAYLQQKNLKEVCKQLQVALTAYSPLGSPGANNHFSSKYNYLLDDFPDILGHPIVKEIAQKYNKSPGQILLKHLVQNDIIVIPKSGNPDRIKANIDIFDFELAKEDIEKLDSLDKGEDGRIFDFYFFKGVENHPNYPFRKKERKE</sequence>
<reference evidence="9" key="1">
    <citation type="submission" date="2025-08" db="UniProtKB">
        <authorList>
            <consortium name="RefSeq"/>
        </authorList>
    </citation>
    <scope>IDENTIFICATION</scope>
    <source>
        <tissue evidence="9">Gonads</tissue>
    </source>
</reference>
<dbReference type="PROSITE" id="PS00798">
    <property type="entry name" value="ALDOKETO_REDUCTASE_1"/>
    <property type="match status" value="1"/>
</dbReference>
<dbReference type="InterPro" id="IPR036812">
    <property type="entry name" value="NAD(P)_OxRdtase_dom_sf"/>
</dbReference>
<feature type="active site" description="Proton donor" evidence="4">
    <location>
        <position position="49"/>
    </location>
</feature>
<evidence type="ECO:0000313" key="9">
    <source>
        <dbReference type="RefSeq" id="XP_030765036.1"/>
    </source>
</evidence>
<dbReference type="PROSITE" id="PS00062">
    <property type="entry name" value="ALDOKETO_REDUCTASE_2"/>
    <property type="match status" value="1"/>
</dbReference>
<keyword evidence="3" id="KW-0560">Oxidoreductase</keyword>
<evidence type="ECO:0000313" key="8">
    <source>
        <dbReference type="Proteomes" id="UP000504635"/>
    </source>
</evidence>
<evidence type="ECO:0000256" key="6">
    <source>
        <dbReference type="PIRSR" id="PIRSR000097-3"/>
    </source>
</evidence>
<evidence type="ECO:0000256" key="3">
    <source>
        <dbReference type="ARBA" id="ARBA00023002"/>
    </source>
</evidence>
<dbReference type="Gene3D" id="3.20.20.100">
    <property type="entry name" value="NADP-dependent oxidoreductase domain"/>
    <property type="match status" value="1"/>
</dbReference>
<dbReference type="PANTHER" id="PTHR11732">
    <property type="entry name" value="ALDO/KETO REDUCTASE"/>
    <property type="match status" value="1"/>
</dbReference>
<dbReference type="Pfam" id="PF00248">
    <property type="entry name" value="Aldo_ket_red"/>
    <property type="match status" value="1"/>
</dbReference>
<protein>
    <submittedName>
        <fullName evidence="9">1,5-anhydro-D-fructose reductase-like</fullName>
    </submittedName>
</protein>
<dbReference type="InterPro" id="IPR023210">
    <property type="entry name" value="NADP_OxRdtase_dom"/>
</dbReference>
<evidence type="ECO:0000259" key="7">
    <source>
        <dbReference type="Pfam" id="PF00248"/>
    </source>
</evidence>
<feature type="site" description="Lowers pKa of active site Tyr" evidence="6">
    <location>
        <position position="78"/>
    </location>
</feature>
<dbReference type="GO" id="GO:0016491">
    <property type="term" value="F:oxidoreductase activity"/>
    <property type="evidence" value="ECO:0007669"/>
    <property type="project" value="UniProtKB-KW"/>
</dbReference>
<organism evidence="8 9">
    <name type="scientific">Sitophilus oryzae</name>
    <name type="common">Rice weevil</name>
    <name type="synonym">Curculio oryzae</name>
    <dbReference type="NCBI Taxonomy" id="7048"/>
    <lineage>
        <taxon>Eukaryota</taxon>
        <taxon>Metazoa</taxon>
        <taxon>Ecdysozoa</taxon>
        <taxon>Arthropoda</taxon>
        <taxon>Hexapoda</taxon>
        <taxon>Insecta</taxon>
        <taxon>Pterygota</taxon>
        <taxon>Neoptera</taxon>
        <taxon>Endopterygota</taxon>
        <taxon>Coleoptera</taxon>
        <taxon>Polyphaga</taxon>
        <taxon>Cucujiformia</taxon>
        <taxon>Curculionidae</taxon>
        <taxon>Dryophthorinae</taxon>
        <taxon>Sitophilus</taxon>
    </lineage>
</organism>
<accession>A0A6J2YP15</accession>
<dbReference type="PRINTS" id="PR00069">
    <property type="entry name" value="ALDKETRDTASE"/>
</dbReference>
<keyword evidence="8" id="KW-1185">Reference proteome</keyword>
<dbReference type="InterPro" id="IPR020471">
    <property type="entry name" value="AKR"/>
</dbReference>
<dbReference type="GeneID" id="115889229"/>
<gene>
    <name evidence="9" type="primary">LOC115889229</name>
</gene>
<dbReference type="AlphaFoldDB" id="A0A6J2YP15"/>
<dbReference type="SUPFAM" id="SSF51430">
    <property type="entry name" value="NAD(P)-linked oxidoreductase"/>
    <property type="match status" value="1"/>
</dbReference>
<evidence type="ECO:0000256" key="2">
    <source>
        <dbReference type="ARBA" id="ARBA00022857"/>
    </source>
</evidence>
<dbReference type="InterPro" id="IPR018170">
    <property type="entry name" value="Aldo/ket_reductase_CS"/>
</dbReference>
<comment type="similarity">
    <text evidence="1">Belongs to the aldo/keto reductase family.</text>
</comment>
<keyword evidence="2" id="KW-0521">NADP</keyword>
<feature type="domain" description="NADP-dependent oxidoreductase" evidence="7">
    <location>
        <begin position="17"/>
        <end position="301"/>
    </location>
</feature>
<dbReference type="Proteomes" id="UP000504635">
    <property type="component" value="Unplaced"/>
</dbReference>
<dbReference type="FunFam" id="3.20.20.100:FF:000006">
    <property type="entry name" value="Aldo-keto reductase family 1 member A1"/>
    <property type="match status" value="1"/>
</dbReference>
<name>A0A6J2YP15_SITOR</name>
<evidence type="ECO:0000256" key="1">
    <source>
        <dbReference type="ARBA" id="ARBA00007905"/>
    </source>
</evidence>
<dbReference type="RefSeq" id="XP_030765036.1">
    <property type="nucleotide sequence ID" value="XM_030909176.1"/>
</dbReference>
<dbReference type="KEGG" id="soy:115889229"/>
<proteinExistence type="inferred from homology"/>
<feature type="binding site" evidence="5">
    <location>
        <position position="111"/>
    </location>
    <ligand>
        <name>substrate</name>
    </ligand>
</feature>
<dbReference type="PIRSF" id="PIRSF000097">
    <property type="entry name" value="AKR"/>
    <property type="match status" value="1"/>
</dbReference>
<evidence type="ECO:0000256" key="5">
    <source>
        <dbReference type="PIRSR" id="PIRSR000097-2"/>
    </source>
</evidence>
<evidence type="ECO:0000256" key="4">
    <source>
        <dbReference type="PIRSR" id="PIRSR000097-1"/>
    </source>
</evidence>
<dbReference type="InParanoid" id="A0A6J2YP15"/>
<dbReference type="OrthoDB" id="416253at2759"/>